<proteinExistence type="predicted"/>
<comment type="caution">
    <text evidence="1">The sequence shown here is derived from an EMBL/GenBank/DDBJ whole genome shotgun (WGS) entry which is preliminary data.</text>
</comment>
<dbReference type="AlphaFoldDB" id="A0AAN9Y6F4"/>
<reference evidence="1 2" key="1">
    <citation type="submission" date="2024-03" db="EMBL/GenBank/DDBJ databases">
        <title>Adaptation during the transition from Ophiocordyceps entomopathogen to insect associate is accompanied by gene loss and intensified selection.</title>
        <authorList>
            <person name="Ward C.M."/>
            <person name="Onetto C.A."/>
            <person name="Borneman A.R."/>
        </authorList>
    </citation>
    <scope>NUCLEOTIDE SEQUENCE [LARGE SCALE GENOMIC DNA]</scope>
    <source>
        <strain evidence="1">AWRI1</strain>
        <tissue evidence="1">Single Adult Female</tissue>
    </source>
</reference>
<keyword evidence="2" id="KW-1185">Reference proteome</keyword>
<evidence type="ECO:0000313" key="2">
    <source>
        <dbReference type="Proteomes" id="UP001367676"/>
    </source>
</evidence>
<dbReference type="EMBL" id="JBBCAQ010000010">
    <property type="protein sequence ID" value="KAK7601608.1"/>
    <property type="molecule type" value="Genomic_DNA"/>
</dbReference>
<organism evidence="1 2">
    <name type="scientific">Parthenolecanium corni</name>
    <dbReference type="NCBI Taxonomy" id="536013"/>
    <lineage>
        <taxon>Eukaryota</taxon>
        <taxon>Metazoa</taxon>
        <taxon>Ecdysozoa</taxon>
        <taxon>Arthropoda</taxon>
        <taxon>Hexapoda</taxon>
        <taxon>Insecta</taxon>
        <taxon>Pterygota</taxon>
        <taxon>Neoptera</taxon>
        <taxon>Paraneoptera</taxon>
        <taxon>Hemiptera</taxon>
        <taxon>Sternorrhyncha</taxon>
        <taxon>Coccoidea</taxon>
        <taxon>Coccidae</taxon>
        <taxon>Parthenolecanium</taxon>
    </lineage>
</organism>
<name>A0AAN9Y6F4_9HEMI</name>
<dbReference type="Proteomes" id="UP001367676">
    <property type="component" value="Unassembled WGS sequence"/>
</dbReference>
<accession>A0AAN9Y6F4</accession>
<protein>
    <submittedName>
        <fullName evidence="1">Uncharacterized protein</fullName>
    </submittedName>
</protein>
<evidence type="ECO:0000313" key="1">
    <source>
        <dbReference type="EMBL" id="KAK7601608.1"/>
    </source>
</evidence>
<sequence length="417" mass="48037">MKQPRETEIYKYVDGFLYFCPSHYGITLNNAAEVLHEQEGVTVAENKYRSLWFELNSENGTLLFGHQHNPVPILDYNFSAHFNKSFITHFGFAGSGRWLLESGTDNLFDTLFIRWIYKFSEMKLFSTETPYLIADTRDLGHSTTYFPVDINKIHFAVQVNPNFTWCPRIILSNKVDSYTDIVNLGVSFCSNICVLKSSGTELMRKSYTGLLADKYRGFWVSFDQPKGIIRVGERNEDTSLIEYTYANRLEFVGDFVTHFSVGGFARWIIEQTSESLWAENVNVDHSTAFFPLPANKIYFGVKLSTRVATKCPRIEFHDRASKVDTHYLSFFFCKTSYGVMDGSSSLQELPGVLVNNKWTSGYWIHLNQKSNKLSVGRNLNSTPFYQYSYGNRFKDLFFTYYSFAGMVKLTLLTNSKD</sequence>
<gene>
    <name evidence="1" type="ORF">V9T40_009049</name>
</gene>